<keyword evidence="1" id="KW-0472">Membrane</keyword>
<dbReference type="InterPro" id="IPR008619">
    <property type="entry name" value="Filamentous_hemagglutn_rpt"/>
</dbReference>
<dbReference type="Pfam" id="PF05594">
    <property type="entry name" value="Fil_haemagg"/>
    <property type="match status" value="1"/>
</dbReference>
<gene>
    <name evidence="2" type="ORF">RJN63_18965</name>
</gene>
<feature type="transmembrane region" description="Helical" evidence="1">
    <location>
        <begin position="39"/>
        <end position="60"/>
    </location>
</feature>
<dbReference type="RefSeq" id="WP_310838425.1">
    <property type="nucleotide sequence ID" value="NZ_JAVLSM010000014.1"/>
</dbReference>
<dbReference type="EMBL" id="JAVRAA010000010">
    <property type="protein sequence ID" value="MDT0338924.1"/>
    <property type="molecule type" value="Genomic_DNA"/>
</dbReference>
<accession>A0AAE4GAK6</accession>
<evidence type="ECO:0000256" key="1">
    <source>
        <dbReference type="SAM" id="Phobius"/>
    </source>
</evidence>
<evidence type="ECO:0000313" key="2">
    <source>
        <dbReference type="EMBL" id="MDT0338924.1"/>
    </source>
</evidence>
<reference evidence="2" key="1">
    <citation type="submission" date="2023-02" db="EMBL/GenBank/DDBJ databases">
        <title>Description of Herbaspirillum huttiense subsp. nephrolepsisexaltata and Herbaspirillum huttiense subsp. lycopersicon.</title>
        <authorList>
            <person name="Poudel M."/>
            <person name="Sharma A."/>
            <person name="Goss E."/>
            <person name="Tapia J.H."/>
            <person name="Harmon C.M."/>
            <person name="Jones J.B."/>
        </authorList>
    </citation>
    <scope>NUCLEOTIDE SEQUENCE</scope>
    <source>
        <strain evidence="2">NC40101</strain>
    </source>
</reference>
<organism evidence="2">
    <name type="scientific">Herbaspirillum huttiense subsp. nephrolepidis</name>
    <dbReference type="NCBI Taxonomy" id="3075126"/>
    <lineage>
        <taxon>Bacteria</taxon>
        <taxon>Pseudomonadati</taxon>
        <taxon>Pseudomonadota</taxon>
        <taxon>Betaproteobacteria</taxon>
        <taxon>Burkholderiales</taxon>
        <taxon>Oxalobacteraceae</taxon>
        <taxon>Herbaspirillum</taxon>
    </lineage>
</organism>
<proteinExistence type="predicted"/>
<dbReference type="AlphaFoldDB" id="A0AAE4GAK6"/>
<keyword evidence="1" id="KW-1133">Transmembrane helix</keyword>
<keyword evidence="1" id="KW-0812">Transmembrane</keyword>
<protein>
    <submittedName>
        <fullName evidence="2">Uncharacterized protein</fullName>
    </submittedName>
</protein>
<name>A0AAE4GAK6_9BURK</name>
<comment type="caution">
    <text evidence="2">The sequence shown here is derived from an EMBL/GenBank/DDBJ whole genome shotgun (WGS) entry which is preliminary data.</text>
</comment>
<sequence>MSDRFLREKDLRIDLVASILHAGQIGASGDIDLRTAGTFANAGAAGAGGTLMLTAVILFMPPL</sequence>